<dbReference type="EMBL" id="JACDQQ010000383">
    <property type="protein sequence ID" value="MBA0084128.1"/>
    <property type="molecule type" value="Genomic_DNA"/>
</dbReference>
<evidence type="ECO:0000313" key="2">
    <source>
        <dbReference type="Proteomes" id="UP000567293"/>
    </source>
</evidence>
<dbReference type="AlphaFoldDB" id="A0A7V8NML8"/>
<gene>
    <name evidence="1" type="ORF">HRJ53_03950</name>
</gene>
<sequence>MSAIAHRAAMLPLADSRDGTVYLVLDPLRVVAFNTADGWMRDVTADIARQWQRCRTAASAATTQAA</sequence>
<keyword evidence="2" id="KW-1185">Reference proteome</keyword>
<evidence type="ECO:0000313" key="1">
    <source>
        <dbReference type="EMBL" id="MBA0084128.1"/>
    </source>
</evidence>
<reference evidence="1" key="1">
    <citation type="submission" date="2020-06" db="EMBL/GenBank/DDBJ databases">
        <title>Legume-microbial interactions unlock mineral nutrients during tropical forest succession.</title>
        <authorList>
            <person name="Epihov D.Z."/>
        </authorList>
    </citation>
    <scope>NUCLEOTIDE SEQUENCE [LARGE SCALE GENOMIC DNA]</scope>
    <source>
        <strain evidence="1">Pan2503</strain>
    </source>
</reference>
<protein>
    <submittedName>
        <fullName evidence="1">Uncharacterized protein</fullName>
    </submittedName>
</protein>
<dbReference type="Proteomes" id="UP000567293">
    <property type="component" value="Unassembled WGS sequence"/>
</dbReference>
<organism evidence="1 2">
    <name type="scientific">Candidatus Acidiferrum panamense</name>
    <dbReference type="NCBI Taxonomy" id="2741543"/>
    <lineage>
        <taxon>Bacteria</taxon>
        <taxon>Pseudomonadati</taxon>
        <taxon>Acidobacteriota</taxon>
        <taxon>Terriglobia</taxon>
        <taxon>Candidatus Acidiferrales</taxon>
        <taxon>Candidatus Acidiferrum</taxon>
    </lineage>
</organism>
<comment type="caution">
    <text evidence="1">The sequence shown here is derived from an EMBL/GenBank/DDBJ whole genome shotgun (WGS) entry which is preliminary data.</text>
</comment>
<name>A0A7V8NML8_9BACT</name>
<accession>A0A7V8NML8</accession>
<proteinExistence type="predicted"/>